<dbReference type="EMBL" id="JAEPRA010000009">
    <property type="protein sequence ID" value="KAG2180461.1"/>
    <property type="molecule type" value="Genomic_DNA"/>
</dbReference>
<dbReference type="Proteomes" id="UP000612746">
    <property type="component" value="Unassembled WGS sequence"/>
</dbReference>
<evidence type="ECO:0000256" key="1">
    <source>
        <dbReference type="SAM" id="MobiDB-lite"/>
    </source>
</evidence>
<name>A0A8H7PUR2_9FUNG</name>
<organism evidence="2 3">
    <name type="scientific">Umbelopsis vinacea</name>
    <dbReference type="NCBI Taxonomy" id="44442"/>
    <lineage>
        <taxon>Eukaryota</taxon>
        <taxon>Fungi</taxon>
        <taxon>Fungi incertae sedis</taxon>
        <taxon>Mucoromycota</taxon>
        <taxon>Mucoromycotina</taxon>
        <taxon>Umbelopsidomycetes</taxon>
        <taxon>Umbelopsidales</taxon>
        <taxon>Umbelopsidaceae</taxon>
        <taxon>Umbelopsis</taxon>
    </lineage>
</organism>
<dbReference type="OrthoDB" id="5380370at2759"/>
<proteinExistence type="predicted"/>
<comment type="caution">
    <text evidence="2">The sequence shown here is derived from an EMBL/GenBank/DDBJ whole genome shotgun (WGS) entry which is preliminary data.</text>
</comment>
<gene>
    <name evidence="2" type="ORF">INT44_003465</name>
</gene>
<feature type="compositionally biased region" description="Polar residues" evidence="1">
    <location>
        <begin position="1"/>
        <end position="14"/>
    </location>
</feature>
<dbReference type="AlphaFoldDB" id="A0A8H7PUR2"/>
<reference evidence="2" key="1">
    <citation type="submission" date="2020-12" db="EMBL/GenBank/DDBJ databases">
        <title>Metabolic potential, ecology and presence of endohyphal bacteria is reflected in genomic diversity of Mucoromycotina.</title>
        <authorList>
            <person name="Muszewska A."/>
            <person name="Okrasinska A."/>
            <person name="Steczkiewicz K."/>
            <person name="Drgas O."/>
            <person name="Orlowska M."/>
            <person name="Perlinska-Lenart U."/>
            <person name="Aleksandrzak-Piekarczyk T."/>
            <person name="Szatraj K."/>
            <person name="Zielenkiewicz U."/>
            <person name="Pilsyk S."/>
            <person name="Malc E."/>
            <person name="Mieczkowski P."/>
            <person name="Kruszewska J.S."/>
            <person name="Biernat P."/>
            <person name="Pawlowska J."/>
        </authorList>
    </citation>
    <scope>NUCLEOTIDE SEQUENCE</scope>
    <source>
        <strain evidence="2">WA0000051536</strain>
    </source>
</reference>
<sequence length="137" mass="16012">MSSVDFRPNSTCPSPHSPKKTPTIHHVSKEVIQLYDVKLSKETEPIAFPPVRPKAEYYDTPTARHRLRLLSCEATLDDVVQHGFPCNHIMTMRVTLTPWHGRADDKDIYGDDLERKESLFLRRARARWERMNKPHEH</sequence>
<evidence type="ECO:0000313" key="2">
    <source>
        <dbReference type="EMBL" id="KAG2180461.1"/>
    </source>
</evidence>
<feature type="region of interest" description="Disordered" evidence="1">
    <location>
        <begin position="1"/>
        <end position="22"/>
    </location>
</feature>
<keyword evidence="3" id="KW-1185">Reference proteome</keyword>
<evidence type="ECO:0000313" key="3">
    <source>
        <dbReference type="Proteomes" id="UP000612746"/>
    </source>
</evidence>
<protein>
    <submittedName>
        <fullName evidence="2">Uncharacterized protein</fullName>
    </submittedName>
</protein>
<accession>A0A8H7PUR2</accession>